<dbReference type="SMART" id="SM00368">
    <property type="entry name" value="LRR_RI"/>
    <property type="match status" value="3"/>
</dbReference>
<feature type="transmembrane region" description="Helical" evidence="2">
    <location>
        <begin position="80"/>
        <end position="103"/>
    </location>
</feature>
<dbReference type="InterPro" id="IPR027038">
    <property type="entry name" value="RanGap"/>
</dbReference>
<organism evidence="3 4">
    <name type="scientific">Branchiostoma lanceolatum</name>
    <name type="common">Common lancelet</name>
    <name type="synonym">Amphioxus lanceolatum</name>
    <dbReference type="NCBI Taxonomy" id="7740"/>
    <lineage>
        <taxon>Eukaryota</taxon>
        <taxon>Metazoa</taxon>
        <taxon>Chordata</taxon>
        <taxon>Cephalochordata</taxon>
        <taxon>Leptocardii</taxon>
        <taxon>Amphioxiformes</taxon>
        <taxon>Branchiostomatidae</taxon>
        <taxon>Branchiostoma</taxon>
    </lineage>
</organism>
<feature type="region of interest" description="Disordered" evidence="1">
    <location>
        <begin position="44"/>
        <end position="71"/>
    </location>
</feature>
<proteinExistence type="predicted"/>
<dbReference type="InterPro" id="IPR001611">
    <property type="entry name" value="Leu-rich_rpt"/>
</dbReference>
<keyword evidence="2" id="KW-1133">Transmembrane helix</keyword>
<dbReference type="Proteomes" id="UP000838412">
    <property type="component" value="Chromosome 10"/>
</dbReference>
<evidence type="ECO:0000256" key="1">
    <source>
        <dbReference type="SAM" id="MobiDB-lite"/>
    </source>
</evidence>
<dbReference type="GO" id="GO:0005096">
    <property type="term" value="F:GTPase activator activity"/>
    <property type="evidence" value="ECO:0007669"/>
    <property type="project" value="InterPro"/>
</dbReference>
<accession>A0A8J9W766</accession>
<name>A0A8J9W766_BRALA</name>
<evidence type="ECO:0000313" key="3">
    <source>
        <dbReference type="EMBL" id="CAH1238994.1"/>
    </source>
</evidence>
<dbReference type="OrthoDB" id="120976at2759"/>
<dbReference type="AlphaFoldDB" id="A0A8J9W766"/>
<sequence>MEVASADEKNEQQHFYDMDDNQLGQPTSDNVYAGLDPEFVAAQDAVSMRNRDREGSREDAEDDDPTCSQNSREFFRSRPVCVLAVCVGVIIAVIAASVVAAIFNQQTNPNESMVTTLPTTTSITSSAHLPMTSPTTSLTSSAHLPVTSPTTPKATGTTDWWNEWSLYIREYFQQDSDAALRLEESYPDNEVVMALLEDRFFWYWVCRYWEDRTDLPNTLSDALTYCIPHGTSSEYMESHGFATYREFFSSLLDALEALPNTTKTIQNSDYTYVSLSGRTLSDNDVEALANLFPYLRGLKSLFLANCGLSAKAATSMARQLHLLHTLTTLELRNNNIGDDGVEAISEAFPHLKELRTLQINKNSITNVGGRAMAKRLVHLQELQDIYLAENELALSLSSLAKAFVNMTRLQSVHLWPITCRAASFRMAAQQPVSLALRVTPDSPTVSVHTKCATEIHHWDMDEHHMHDVRPVSPAL</sequence>
<dbReference type="GO" id="GO:0005829">
    <property type="term" value="C:cytosol"/>
    <property type="evidence" value="ECO:0007669"/>
    <property type="project" value="TreeGrafter"/>
</dbReference>
<feature type="compositionally biased region" description="Basic and acidic residues" evidence="1">
    <location>
        <begin position="49"/>
        <end position="58"/>
    </location>
</feature>
<gene>
    <name evidence="3" type="primary">NLRC3</name>
    <name evidence="3" type="ORF">BLAG_LOCUS3389</name>
</gene>
<feature type="compositionally biased region" description="Basic and acidic residues" evidence="1">
    <location>
        <begin position="1"/>
        <end position="17"/>
    </location>
</feature>
<dbReference type="InterPro" id="IPR032675">
    <property type="entry name" value="LRR_dom_sf"/>
</dbReference>
<evidence type="ECO:0000256" key="2">
    <source>
        <dbReference type="SAM" id="Phobius"/>
    </source>
</evidence>
<dbReference type="GO" id="GO:0031267">
    <property type="term" value="F:small GTPase binding"/>
    <property type="evidence" value="ECO:0007669"/>
    <property type="project" value="TreeGrafter"/>
</dbReference>
<dbReference type="PANTHER" id="PTHR24113">
    <property type="entry name" value="RAN GTPASE-ACTIVATING PROTEIN 1"/>
    <property type="match status" value="1"/>
</dbReference>
<dbReference type="GO" id="GO:0006913">
    <property type="term" value="P:nucleocytoplasmic transport"/>
    <property type="evidence" value="ECO:0007669"/>
    <property type="project" value="TreeGrafter"/>
</dbReference>
<protein>
    <submittedName>
        <fullName evidence="3">NLRC3 protein</fullName>
    </submittedName>
</protein>
<keyword evidence="2" id="KW-0472">Membrane</keyword>
<keyword evidence="4" id="KW-1185">Reference proteome</keyword>
<feature type="region of interest" description="Disordered" evidence="1">
    <location>
        <begin position="1"/>
        <end position="32"/>
    </location>
</feature>
<keyword evidence="2" id="KW-0812">Transmembrane</keyword>
<dbReference type="Gene3D" id="3.80.10.10">
    <property type="entry name" value="Ribonuclease Inhibitor"/>
    <property type="match status" value="1"/>
</dbReference>
<dbReference type="EMBL" id="OV696695">
    <property type="protein sequence ID" value="CAH1238994.1"/>
    <property type="molecule type" value="Genomic_DNA"/>
</dbReference>
<dbReference type="GO" id="GO:0005634">
    <property type="term" value="C:nucleus"/>
    <property type="evidence" value="ECO:0007669"/>
    <property type="project" value="TreeGrafter"/>
</dbReference>
<dbReference type="GO" id="GO:0048471">
    <property type="term" value="C:perinuclear region of cytoplasm"/>
    <property type="evidence" value="ECO:0007669"/>
    <property type="project" value="TreeGrafter"/>
</dbReference>
<evidence type="ECO:0000313" key="4">
    <source>
        <dbReference type="Proteomes" id="UP000838412"/>
    </source>
</evidence>
<dbReference type="SUPFAM" id="SSF52047">
    <property type="entry name" value="RNI-like"/>
    <property type="match status" value="1"/>
</dbReference>
<dbReference type="Pfam" id="PF13516">
    <property type="entry name" value="LRR_6"/>
    <property type="match status" value="2"/>
</dbReference>
<dbReference type="PANTHER" id="PTHR24113:SF15">
    <property type="entry name" value="NACHT DOMAIN-CONTAINING PROTEIN"/>
    <property type="match status" value="1"/>
</dbReference>
<reference evidence="3" key="1">
    <citation type="submission" date="2022-01" db="EMBL/GenBank/DDBJ databases">
        <authorList>
            <person name="Braso-Vives M."/>
        </authorList>
    </citation>
    <scope>NUCLEOTIDE SEQUENCE</scope>
</reference>